<organism evidence="9 10">
    <name type="scientific">Paracoccus maritimus</name>
    <dbReference type="NCBI Taxonomy" id="2933292"/>
    <lineage>
        <taxon>Bacteria</taxon>
        <taxon>Pseudomonadati</taxon>
        <taxon>Pseudomonadota</taxon>
        <taxon>Alphaproteobacteria</taxon>
        <taxon>Rhodobacterales</taxon>
        <taxon>Paracoccaceae</taxon>
        <taxon>Paracoccus</taxon>
    </lineage>
</organism>
<dbReference type="RefSeq" id="WP_260275700.1">
    <property type="nucleotide sequence ID" value="NZ_JANAVZ010000001.1"/>
</dbReference>
<gene>
    <name evidence="9" type="primary">grxC</name>
    <name evidence="9" type="ORF">MU516_03020</name>
</gene>
<dbReference type="PROSITE" id="PS00195">
    <property type="entry name" value="GLUTAREDOXIN_1"/>
    <property type="match status" value="1"/>
</dbReference>
<evidence type="ECO:0000256" key="2">
    <source>
        <dbReference type="ARBA" id="ARBA00007787"/>
    </source>
</evidence>
<dbReference type="Proteomes" id="UP001320702">
    <property type="component" value="Unassembled WGS sequence"/>
</dbReference>
<dbReference type="InterPro" id="IPR014025">
    <property type="entry name" value="Glutaredoxin_subgr"/>
</dbReference>
<evidence type="ECO:0000256" key="3">
    <source>
        <dbReference type="ARBA" id="ARBA00022448"/>
    </source>
</evidence>
<dbReference type="InterPro" id="IPR002109">
    <property type="entry name" value="Glutaredoxin"/>
</dbReference>
<evidence type="ECO:0000256" key="1">
    <source>
        <dbReference type="ARBA" id="ARBA00002549"/>
    </source>
</evidence>
<dbReference type="CDD" id="cd03418">
    <property type="entry name" value="GRX_GRXb_1_3_like"/>
    <property type="match status" value="1"/>
</dbReference>
<dbReference type="NCBIfam" id="TIGR02181">
    <property type="entry name" value="GRX_bact"/>
    <property type="match status" value="1"/>
</dbReference>
<dbReference type="PANTHER" id="PTHR45694:SF18">
    <property type="entry name" value="GLUTAREDOXIN-1-RELATED"/>
    <property type="match status" value="1"/>
</dbReference>
<dbReference type="PANTHER" id="PTHR45694">
    <property type="entry name" value="GLUTAREDOXIN 2"/>
    <property type="match status" value="1"/>
</dbReference>
<dbReference type="SUPFAM" id="SSF52833">
    <property type="entry name" value="Thioredoxin-like"/>
    <property type="match status" value="1"/>
</dbReference>
<evidence type="ECO:0000256" key="5">
    <source>
        <dbReference type="ARBA" id="ARBA00023157"/>
    </source>
</evidence>
<accession>A0ABT2K5R1</accession>
<keyword evidence="5" id="KW-1015">Disulfide bond</keyword>
<comment type="caution">
    <text evidence="9">The sequence shown here is derived from an EMBL/GenBank/DDBJ whole genome shotgun (WGS) entry which is preliminary data.</text>
</comment>
<evidence type="ECO:0000313" key="10">
    <source>
        <dbReference type="Proteomes" id="UP001320702"/>
    </source>
</evidence>
<dbReference type="InterPro" id="IPR011767">
    <property type="entry name" value="GLR_AS"/>
</dbReference>
<comment type="similarity">
    <text evidence="2 7">Belongs to the glutaredoxin family.</text>
</comment>
<protein>
    <recommendedName>
        <fullName evidence="7">Glutaredoxin</fullName>
    </recommendedName>
</protein>
<dbReference type="Pfam" id="PF00462">
    <property type="entry name" value="Glutaredoxin"/>
    <property type="match status" value="1"/>
</dbReference>
<keyword evidence="6 7" id="KW-0676">Redox-active center</keyword>
<reference evidence="9 10" key="1">
    <citation type="submission" date="2022-04" db="EMBL/GenBank/DDBJ databases">
        <title>Paracoccus sp. YLB-12 draft genome sequence.</title>
        <authorList>
            <person name="Yu L."/>
        </authorList>
    </citation>
    <scope>NUCLEOTIDE SEQUENCE [LARGE SCALE GENOMIC DNA]</scope>
    <source>
        <strain evidence="9 10">YLB-12</strain>
    </source>
</reference>
<keyword evidence="4 7" id="KW-0249">Electron transport</keyword>
<dbReference type="EMBL" id="JANAVZ010000001">
    <property type="protein sequence ID" value="MCT4331839.1"/>
    <property type="molecule type" value="Genomic_DNA"/>
</dbReference>
<keyword evidence="7" id="KW-0963">Cytoplasm</keyword>
<evidence type="ECO:0000259" key="8">
    <source>
        <dbReference type="Pfam" id="PF00462"/>
    </source>
</evidence>
<evidence type="ECO:0000256" key="6">
    <source>
        <dbReference type="ARBA" id="ARBA00023284"/>
    </source>
</evidence>
<dbReference type="InterPro" id="IPR036249">
    <property type="entry name" value="Thioredoxin-like_sf"/>
</dbReference>
<keyword evidence="3 7" id="KW-0813">Transport</keyword>
<name>A0ABT2K5R1_9RHOB</name>
<sequence>MTQKPTVEIYATRTCPFCIAAKALLDRKNVSYAEIDVGAEPERRAEMMQRAHGKRTVPQIFVGETHVGGSDELHALERAGKLDPLLQGKAA</sequence>
<evidence type="ECO:0000256" key="4">
    <source>
        <dbReference type="ARBA" id="ARBA00022982"/>
    </source>
</evidence>
<dbReference type="PROSITE" id="PS51354">
    <property type="entry name" value="GLUTAREDOXIN_2"/>
    <property type="match status" value="1"/>
</dbReference>
<dbReference type="Gene3D" id="3.40.30.10">
    <property type="entry name" value="Glutaredoxin"/>
    <property type="match status" value="1"/>
</dbReference>
<keyword evidence="10" id="KW-1185">Reference proteome</keyword>
<dbReference type="InterPro" id="IPR011900">
    <property type="entry name" value="GRX_bact"/>
</dbReference>
<proteinExistence type="inferred from homology"/>
<comment type="function">
    <text evidence="1 7">Has a glutathione-disulfide oxidoreductase activity in the presence of NADPH and glutathione reductase. Reduces low molecular weight disulfides and proteins.</text>
</comment>
<evidence type="ECO:0000313" key="9">
    <source>
        <dbReference type="EMBL" id="MCT4331839.1"/>
    </source>
</evidence>
<feature type="domain" description="Glutaredoxin" evidence="8">
    <location>
        <begin position="7"/>
        <end position="67"/>
    </location>
</feature>
<evidence type="ECO:0000256" key="7">
    <source>
        <dbReference type="RuleBase" id="RU364065"/>
    </source>
</evidence>
<dbReference type="PRINTS" id="PR00160">
    <property type="entry name" value="GLUTAREDOXIN"/>
</dbReference>